<dbReference type="InterPro" id="IPR000462">
    <property type="entry name" value="CDP-OH_P_trans"/>
</dbReference>
<evidence type="ECO:0000256" key="2">
    <source>
        <dbReference type="RuleBase" id="RU003750"/>
    </source>
</evidence>
<comment type="similarity">
    <text evidence="2">Belongs to the CDP-alcohol phosphatidyltransferase class-I family.</text>
</comment>
<dbReference type="GO" id="GO:0016740">
    <property type="term" value="F:transferase activity"/>
    <property type="evidence" value="ECO:0007669"/>
    <property type="project" value="UniProtKB-KW"/>
</dbReference>
<evidence type="ECO:0000256" key="1">
    <source>
        <dbReference type="ARBA" id="ARBA00022679"/>
    </source>
</evidence>
<dbReference type="InterPro" id="IPR048254">
    <property type="entry name" value="CDP_ALCOHOL_P_TRANSF_CS"/>
</dbReference>
<dbReference type="Proteomes" id="UP001279642">
    <property type="component" value="Unassembled WGS sequence"/>
</dbReference>
<dbReference type="PROSITE" id="PS00379">
    <property type="entry name" value="CDP_ALCOHOL_P_TRANSF"/>
    <property type="match status" value="1"/>
</dbReference>
<dbReference type="EC" id="2.7.8.-" evidence="3"/>
<name>A0ABU5EAY0_9PROT</name>
<dbReference type="Pfam" id="PF01066">
    <property type="entry name" value="CDP-OH_P_transf"/>
    <property type="match status" value="1"/>
</dbReference>
<gene>
    <name evidence="3" type="ORF">SMD27_09810</name>
</gene>
<sequence length="411" mass="44873">MTSVTPNIVLIRSSPIALWGIDSQERLRRAFKRAGIAVTGQSAGGGVAGTEQPTLLIRADHVYEESVIRALIRNPSHLLVTDAGVPVAAHIAPGGDIDAAAALLQSEATVASGALPAGLSTVVDPAALASTYNHALRKRARPYVLPLTPETVPAIEHRMFHGAYKGVTDFVTKYVWPVPAMAVTRWCARLSISPNMVTTVSFLCVLAAMSLFWHGQFLAGLAAAWMMCFLDTVDGKLARVTLTSTKFGDVFDHGIDLLHPPFWYYAWFVGQGAVIGGSGQDALQTAALWIIIAGYVLGRGQEGLFIWLYRIEIHTWRPIDSWFRLITARRNPNLFILTIAALIDRPAEGFLAVAAWTIVSFLFHCWRIAQAGWQRMMGHRPCSWLTEPLVTPEAWRTERRGGSGLRGSGVP</sequence>
<dbReference type="Gene3D" id="1.20.120.1760">
    <property type="match status" value="1"/>
</dbReference>
<keyword evidence="4" id="KW-1185">Reference proteome</keyword>
<accession>A0ABU5EAY0</accession>
<protein>
    <submittedName>
        <fullName evidence="3">CDP-alcohol phosphatidyltransferase family protein</fullName>
        <ecNumber evidence="3">2.7.8.-</ecNumber>
    </submittedName>
</protein>
<proteinExistence type="inferred from homology"/>
<evidence type="ECO:0000313" key="4">
    <source>
        <dbReference type="Proteomes" id="UP001279642"/>
    </source>
</evidence>
<keyword evidence="1 2" id="KW-0808">Transferase</keyword>
<organism evidence="3 4">
    <name type="scientific">Dongia soli</name>
    <dbReference type="NCBI Taxonomy" id="600628"/>
    <lineage>
        <taxon>Bacteria</taxon>
        <taxon>Pseudomonadati</taxon>
        <taxon>Pseudomonadota</taxon>
        <taxon>Alphaproteobacteria</taxon>
        <taxon>Rhodospirillales</taxon>
        <taxon>Dongiaceae</taxon>
        <taxon>Dongia</taxon>
    </lineage>
</organism>
<reference evidence="3 4" key="1">
    <citation type="journal article" date="2016" name="Antonie Van Leeuwenhoek">
        <title>Dongia soli sp. nov., isolated from soil from Dokdo, Korea.</title>
        <authorList>
            <person name="Kim D.U."/>
            <person name="Lee H."/>
            <person name="Kim H."/>
            <person name="Kim S.G."/>
            <person name="Ka J.O."/>
        </authorList>
    </citation>
    <scope>NUCLEOTIDE SEQUENCE [LARGE SCALE GENOMIC DNA]</scope>
    <source>
        <strain evidence="3 4">D78</strain>
    </source>
</reference>
<evidence type="ECO:0000313" key="3">
    <source>
        <dbReference type="EMBL" id="MDY0883140.1"/>
    </source>
</evidence>
<comment type="caution">
    <text evidence="3">The sequence shown here is derived from an EMBL/GenBank/DDBJ whole genome shotgun (WGS) entry which is preliminary data.</text>
</comment>
<dbReference type="EMBL" id="JAXCLW010000002">
    <property type="protein sequence ID" value="MDY0883140.1"/>
    <property type="molecule type" value="Genomic_DNA"/>
</dbReference>
<dbReference type="RefSeq" id="WP_320508185.1">
    <property type="nucleotide sequence ID" value="NZ_JAXCLW010000002.1"/>
</dbReference>
<dbReference type="InterPro" id="IPR043130">
    <property type="entry name" value="CDP-OH_PTrfase_TM_dom"/>
</dbReference>